<evidence type="ECO:0000256" key="1">
    <source>
        <dbReference type="ARBA" id="ARBA00013194"/>
    </source>
</evidence>
<dbReference type="GO" id="GO:0005737">
    <property type="term" value="C:cytoplasm"/>
    <property type="evidence" value="ECO:0007669"/>
    <property type="project" value="TreeGrafter"/>
</dbReference>
<keyword evidence="2" id="KW-0697">Rotamase</keyword>
<dbReference type="Gene3D" id="2.40.100.10">
    <property type="entry name" value="Cyclophilin-like"/>
    <property type="match status" value="1"/>
</dbReference>
<keyword evidence="5" id="KW-1185">Reference proteome</keyword>
<keyword evidence="3" id="KW-0413">Isomerase</keyword>
<dbReference type="GO" id="GO:0016018">
    <property type="term" value="F:cyclosporin A binding"/>
    <property type="evidence" value="ECO:0007669"/>
    <property type="project" value="TreeGrafter"/>
</dbReference>
<dbReference type="EMBL" id="ML179168">
    <property type="protein sequence ID" value="THU96834.1"/>
    <property type="molecule type" value="Genomic_DNA"/>
</dbReference>
<dbReference type="GO" id="GO:0006457">
    <property type="term" value="P:protein folding"/>
    <property type="evidence" value="ECO:0007669"/>
    <property type="project" value="TreeGrafter"/>
</dbReference>
<evidence type="ECO:0000313" key="5">
    <source>
        <dbReference type="Proteomes" id="UP000297245"/>
    </source>
</evidence>
<sequence>MSSNPSTTRPIVFIDINIGKNPAGRPKMELFSDIVPKYVFRTAENFRQLCTGEAYTRPCRDVMPVDIRYSCRR</sequence>
<dbReference type="PANTHER" id="PTHR11071">
    <property type="entry name" value="PEPTIDYL-PROLYL CIS-TRANS ISOMERASE"/>
    <property type="match status" value="1"/>
</dbReference>
<evidence type="ECO:0000313" key="4">
    <source>
        <dbReference type="EMBL" id="THU96834.1"/>
    </source>
</evidence>
<dbReference type="EC" id="5.2.1.8" evidence="1"/>
<gene>
    <name evidence="4" type="ORF">K435DRAFT_663702</name>
</gene>
<proteinExistence type="predicted"/>
<dbReference type="GO" id="GO:0003755">
    <property type="term" value="F:peptidyl-prolyl cis-trans isomerase activity"/>
    <property type="evidence" value="ECO:0007669"/>
    <property type="project" value="UniProtKB-KW"/>
</dbReference>
<dbReference type="AlphaFoldDB" id="A0A4S8M3U1"/>
<dbReference type="InterPro" id="IPR029000">
    <property type="entry name" value="Cyclophilin-like_dom_sf"/>
</dbReference>
<dbReference type="SUPFAM" id="SSF50891">
    <property type="entry name" value="Cyclophilin-like"/>
    <property type="match status" value="1"/>
</dbReference>
<accession>A0A4S8M3U1</accession>
<name>A0A4S8M3U1_DENBC</name>
<dbReference type="PANTHER" id="PTHR11071:SF561">
    <property type="entry name" value="PEPTIDYL-PROLYL CIS-TRANS ISOMERASE D-RELATED"/>
    <property type="match status" value="1"/>
</dbReference>
<evidence type="ECO:0000256" key="3">
    <source>
        <dbReference type="ARBA" id="ARBA00023235"/>
    </source>
</evidence>
<organism evidence="4 5">
    <name type="scientific">Dendrothele bispora (strain CBS 962.96)</name>
    <dbReference type="NCBI Taxonomy" id="1314807"/>
    <lineage>
        <taxon>Eukaryota</taxon>
        <taxon>Fungi</taxon>
        <taxon>Dikarya</taxon>
        <taxon>Basidiomycota</taxon>
        <taxon>Agaricomycotina</taxon>
        <taxon>Agaricomycetes</taxon>
        <taxon>Agaricomycetidae</taxon>
        <taxon>Agaricales</taxon>
        <taxon>Agaricales incertae sedis</taxon>
        <taxon>Dendrothele</taxon>
    </lineage>
</organism>
<dbReference type="OrthoDB" id="193499at2759"/>
<protein>
    <recommendedName>
        <fullName evidence="1">peptidylprolyl isomerase</fullName>
        <ecNumber evidence="1">5.2.1.8</ecNumber>
    </recommendedName>
</protein>
<evidence type="ECO:0000256" key="2">
    <source>
        <dbReference type="ARBA" id="ARBA00023110"/>
    </source>
</evidence>
<dbReference type="Proteomes" id="UP000297245">
    <property type="component" value="Unassembled WGS sequence"/>
</dbReference>
<reference evidence="4 5" key="1">
    <citation type="journal article" date="2019" name="Nat. Ecol. Evol.">
        <title>Megaphylogeny resolves global patterns of mushroom evolution.</title>
        <authorList>
            <person name="Varga T."/>
            <person name="Krizsan K."/>
            <person name="Foldi C."/>
            <person name="Dima B."/>
            <person name="Sanchez-Garcia M."/>
            <person name="Sanchez-Ramirez S."/>
            <person name="Szollosi G.J."/>
            <person name="Szarkandi J.G."/>
            <person name="Papp V."/>
            <person name="Albert L."/>
            <person name="Andreopoulos W."/>
            <person name="Angelini C."/>
            <person name="Antonin V."/>
            <person name="Barry K.W."/>
            <person name="Bougher N.L."/>
            <person name="Buchanan P."/>
            <person name="Buyck B."/>
            <person name="Bense V."/>
            <person name="Catcheside P."/>
            <person name="Chovatia M."/>
            <person name="Cooper J."/>
            <person name="Damon W."/>
            <person name="Desjardin D."/>
            <person name="Finy P."/>
            <person name="Geml J."/>
            <person name="Haridas S."/>
            <person name="Hughes K."/>
            <person name="Justo A."/>
            <person name="Karasinski D."/>
            <person name="Kautmanova I."/>
            <person name="Kiss B."/>
            <person name="Kocsube S."/>
            <person name="Kotiranta H."/>
            <person name="LaButti K.M."/>
            <person name="Lechner B.E."/>
            <person name="Liimatainen K."/>
            <person name="Lipzen A."/>
            <person name="Lukacs Z."/>
            <person name="Mihaltcheva S."/>
            <person name="Morgado L.N."/>
            <person name="Niskanen T."/>
            <person name="Noordeloos M.E."/>
            <person name="Ohm R.A."/>
            <person name="Ortiz-Santana B."/>
            <person name="Ovrebo C."/>
            <person name="Racz N."/>
            <person name="Riley R."/>
            <person name="Savchenko A."/>
            <person name="Shiryaev A."/>
            <person name="Soop K."/>
            <person name="Spirin V."/>
            <person name="Szebenyi C."/>
            <person name="Tomsovsky M."/>
            <person name="Tulloss R.E."/>
            <person name="Uehling J."/>
            <person name="Grigoriev I.V."/>
            <person name="Vagvolgyi C."/>
            <person name="Papp T."/>
            <person name="Martin F.M."/>
            <person name="Miettinen O."/>
            <person name="Hibbett D.S."/>
            <person name="Nagy L.G."/>
        </authorList>
    </citation>
    <scope>NUCLEOTIDE SEQUENCE [LARGE SCALE GENOMIC DNA]</scope>
    <source>
        <strain evidence="4 5">CBS 962.96</strain>
    </source>
</reference>